<dbReference type="Proteomes" id="UP000827092">
    <property type="component" value="Unassembled WGS sequence"/>
</dbReference>
<dbReference type="AlphaFoldDB" id="A0AAV6TQ54"/>
<evidence type="ECO:0000313" key="2">
    <source>
        <dbReference type="Proteomes" id="UP000827092"/>
    </source>
</evidence>
<keyword evidence="2" id="KW-1185">Reference proteome</keyword>
<gene>
    <name evidence="1" type="ORF">JTE90_015963</name>
</gene>
<protein>
    <submittedName>
        <fullName evidence="1">Uncharacterized protein</fullName>
    </submittedName>
</protein>
<accession>A0AAV6TQ54</accession>
<comment type="caution">
    <text evidence="1">The sequence shown here is derived from an EMBL/GenBank/DDBJ whole genome shotgun (WGS) entry which is preliminary data.</text>
</comment>
<organism evidence="1 2">
    <name type="scientific">Oedothorax gibbosus</name>
    <dbReference type="NCBI Taxonomy" id="931172"/>
    <lineage>
        <taxon>Eukaryota</taxon>
        <taxon>Metazoa</taxon>
        <taxon>Ecdysozoa</taxon>
        <taxon>Arthropoda</taxon>
        <taxon>Chelicerata</taxon>
        <taxon>Arachnida</taxon>
        <taxon>Araneae</taxon>
        <taxon>Araneomorphae</taxon>
        <taxon>Entelegynae</taxon>
        <taxon>Araneoidea</taxon>
        <taxon>Linyphiidae</taxon>
        <taxon>Erigoninae</taxon>
        <taxon>Oedothorax</taxon>
    </lineage>
</organism>
<dbReference type="PANTHER" id="PTHR46704">
    <property type="entry name" value="CXC DOMAIN-CONTAINING PROTEIN-RELATED"/>
    <property type="match status" value="1"/>
</dbReference>
<evidence type="ECO:0000313" key="1">
    <source>
        <dbReference type="EMBL" id="KAG8173774.1"/>
    </source>
</evidence>
<proteinExistence type="predicted"/>
<sequence length="400" mass="45454">MQKILSIAQDIIYMSFKGRRQTPKHLALGLTIRHLTGSSQLIGLLNGLGHCVSHSTVLLHDTALALKQLNENALIPDGFKTETFTTLVWDNNDFCEETLSGSGTTHNTNGIILQWESQSETIQEKEISQFKRKGRKRTLDAPSTVISFFAGNKKQCPPIYSVLPEINASDHKEIQEFPRSIDDLFYLCKFTCFSNQQLPGWTGFNASILNSTTAAMKTNIGYLPVLDCNPTEMSTINTLLERSMMISNELKIDKLVIVMDQAIYSKAQQIRWQNDVFQKRFVLRLGEFHTTMAFLAVIGKRFRDAGLQDILIESGIVAPNSINGVINGNHYNRSIRAHKLLAESLQKFRLQTFIEEQYLSEYAVVEKPSNILIRTSQTYLPQTLFHPILKIFFRIIMNKF</sequence>
<dbReference type="PANTHER" id="PTHR46704:SF9">
    <property type="entry name" value="BHLH DOMAIN-CONTAINING PROTEIN"/>
    <property type="match status" value="1"/>
</dbReference>
<dbReference type="EMBL" id="JAFNEN010001505">
    <property type="protein sequence ID" value="KAG8173774.1"/>
    <property type="molecule type" value="Genomic_DNA"/>
</dbReference>
<name>A0AAV6TQ54_9ARAC</name>
<reference evidence="1 2" key="1">
    <citation type="journal article" date="2022" name="Nat. Ecol. Evol.">
        <title>A masculinizing supergene underlies an exaggerated male reproductive morph in a spider.</title>
        <authorList>
            <person name="Hendrickx F."/>
            <person name="De Corte Z."/>
            <person name="Sonet G."/>
            <person name="Van Belleghem S.M."/>
            <person name="Kostlbacher S."/>
            <person name="Vangestel C."/>
        </authorList>
    </citation>
    <scope>NUCLEOTIDE SEQUENCE [LARGE SCALE GENOMIC DNA]</scope>
    <source>
        <strain evidence="1">W744_W776</strain>
    </source>
</reference>